<sequence length="328" mass="33902">MPPSRSDVADVAGRAQDDTGEAAAHTPAGASGVRGAGVSEVAAGGAEGGSMVVAHADSQVTAPPSLASRRSQLALGRRARSAAWTVAGVVIAGVVWSLVVASGRFPRELFPSVPEIFDAGVLLWRDGLLVEDVGASAQRAITGFVLGGVVGVIAAVVTANTTLGRRLLSPVLRLLSPIPTIGLVPLMILWFGLGEDSKAMVIALGVFVPVWINSHAGLSSTPHDYLKAARCLGASRWQTLTRIVLPEAAPDIISGLRIGAAMAFVLIVVAEMTGTTAGIGYRIYQAQLFSQADRLIACLVVLGVLGALCDYAIAAATTPITRWAREER</sequence>
<dbReference type="PANTHER" id="PTHR30151">
    <property type="entry name" value="ALKANE SULFONATE ABC TRANSPORTER-RELATED, MEMBRANE SUBUNIT"/>
    <property type="match status" value="1"/>
</dbReference>
<proteinExistence type="inferred from homology"/>
<evidence type="ECO:0000256" key="3">
    <source>
        <dbReference type="ARBA" id="ARBA00022475"/>
    </source>
</evidence>
<keyword evidence="3" id="KW-1003">Cell membrane</keyword>
<gene>
    <name evidence="10" type="ORF">GCM10011591_15410</name>
</gene>
<dbReference type="Pfam" id="PF00528">
    <property type="entry name" value="BPD_transp_1"/>
    <property type="match status" value="1"/>
</dbReference>
<feature type="transmembrane region" description="Helical" evidence="7">
    <location>
        <begin position="140"/>
        <end position="159"/>
    </location>
</feature>
<dbReference type="Gene3D" id="1.10.3720.10">
    <property type="entry name" value="MetI-like"/>
    <property type="match status" value="1"/>
</dbReference>
<evidence type="ECO:0000256" key="7">
    <source>
        <dbReference type="RuleBase" id="RU363032"/>
    </source>
</evidence>
<dbReference type="InterPro" id="IPR000515">
    <property type="entry name" value="MetI-like"/>
</dbReference>
<evidence type="ECO:0000259" key="9">
    <source>
        <dbReference type="PROSITE" id="PS50928"/>
    </source>
</evidence>
<dbReference type="SUPFAM" id="SSF161098">
    <property type="entry name" value="MetI-like"/>
    <property type="match status" value="1"/>
</dbReference>
<evidence type="ECO:0000256" key="4">
    <source>
        <dbReference type="ARBA" id="ARBA00022692"/>
    </source>
</evidence>
<accession>A0A917V610</accession>
<evidence type="ECO:0000256" key="2">
    <source>
        <dbReference type="ARBA" id="ARBA00022448"/>
    </source>
</evidence>
<feature type="region of interest" description="Disordered" evidence="8">
    <location>
        <begin position="1"/>
        <end position="35"/>
    </location>
</feature>
<dbReference type="PROSITE" id="PS50928">
    <property type="entry name" value="ABC_TM1"/>
    <property type="match status" value="1"/>
</dbReference>
<feature type="transmembrane region" description="Helical" evidence="7">
    <location>
        <begin position="82"/>
        <end position="101"/>
    </location>
</feature>
<dbReference type="Proteomes" id="UP000612956">
    <property type="component" value="Unassembled WGS sequence"/>
</dbReference>
<protein>
    <submittedName>
        <fullName evidence="10">ABC transporter permease</fullName>
    </submittedName>
</protein>
<name>A0A917V610_9NOCA</name>
<evidence type="ECO:0000256" key="6">
    <source>
        <dbReference type="ARBA" id="ARBA00023136"/>
    </source>
</evidence>
<comment type="caution">
    <text evidence="10">The sequence shown here is derived from an EMBL/GenBank/DDBJ whole genome shotgun (WGS) entry which is preliminary data.</text>
</comment>
<evidence type="ECO:0000256" key="5">
    <source>
        <dbReference type="ARBA" id="ARBA00022989"/>
    </source>
</evidence>
<dbReference type="EMBL" id="BMMW01000001">
    <property type="protein sequence ID" value="GGK44750.1"/>
    <property type="molecule type" value="Genomic_DNA"/>
</dbReference>
<dbReference type="GO" id="GO:0055085">
    <property type="term" value="P:transmembrane transport"/>
    <property type="evidence" value="ECO:0007669"/>
    <property type="project" value="InterPro"/>
</dbReference>
<reference evidence="10" key="1">
    <citation type="journal article" date="2014" name="Int. J. Syst. Evol. Microbiol.">
        <title>Complete genome sequence of Corynebacterium casei LMG S-19264T (=DSM 44701T), isolated from a smear-ripened cheese.</title>
        <authorList>
            <consortium name="US DOE Joint Genome Institute (JGI-PGF)"/>
            <person name="Walter F."/>
            <person name="Albersmeier A."/>
            <person name="Kalinowski J."/>
            <person name="Ruckert C."/>
        </authorList>
    </citation>
    <scope>NUCLEOTIDE SEQUENCE</scope>
    <source>
        <strain evidence="10">CGMCC 4.7278</strain>
    </source>
</reference>
<keyword evidence="4 7" id="KW-0812">Transmembrane</keyword>
<reference evidence="10" key="2">
    <citation type="submission" date="2020-09" db="EMBL/GenBank/DDBJ databases">
        <authorList>
            <person name="Sun Q."/>
            <person name="Zhou Y."/>
        </authorList>
    </citation>
    <scope>NUCLEOTIDE SEQUENCE</scope>
    <source>
        <strain evidence="10">CGMCC 4.7278</strain>
    </source>
</reference>
<dbReference type="GO" id="GO:0005886">
    <property type="term" value="C:plasma membrane"/>
    <property type="evidence" value="ECO:0007669"/>
    <property type="project" value="UniProtKB-SubCell"/>
</dbReference>
<comment type="similarity">
    <text evidence="7">Belongs to the binding-protein-dependent transport system permease family.</text>
</comment>
<evidence type="ECO:0000313" key="10">
    <source>
        <dbReference type="EMBL" id="GGK44750.1"/>
    </source>
</evidence>
<evidence type="ECO:0000313" key="11">
    <source>
        <dbReference type="Proteomes" id="UP000612956"/>
    </source>
</evidence>
<comment type="subcellular location">
    <subcellularLocation>
        <location evidence="1 7">Cell membrane</location>
        <topology evidence="1 7">Multi-pass membrane protein</topology>
    </subcellularLocation>
</comment>
<feature type="transmembrane region" description="Helical" evidence="7">
    <location>
        <begin position="171"/>
        <end position="193"/>
    </location>
</feature>
<feature type="transmembrane region" description="Helical" evidence="7">
    <location>
        <begin position="296"/>
        <end position="318"/>
    </location>
</feature>
<organism evidence="10 11">
    <name type="scientific">Nocardia camponoti</name>
    <dbReference type="NCBI Taxonomy" id="1616106"/>
    <lineage>
        <taxon>Bacteria</taxon>
        <taxon>Bacillati</taxon>
        <taxon>Actinomycetota</taxon>
        <taxon>Actinomycetes</taxon>
        <taxon>Mycobacteriales</taxon>
        <taxon>Nocardiaceae</taxon>
        <taxon>Nocardia</taxon>
    </lineage>
</organism>
<keyword evidence="5 7" id="KW-1133">Transmembrane helix</keyword>
<keyword evidence="6 7" id="KW-0472">Membrane</keyword>
<feature type="transmembrane region" description="Helical" evidence="7">
    <location>
        <begin position="261"/>
        <end position="284"/>
    </location>
</feature>
<dbReference type="CDD" id="cd06261">
    <property type="entry name" value="TM_PBP2"/>
    <property type="match status" value="1"/>
</dbReference>
<feature type="domain" description="ABC transmembrane type-1" evidence="9">
    <location>
        <begin position="133"/>
        <end position="313"/>
    </location>
</feature>
<keyword evidence="11" id="KW-1185">Reference proteome</keyword>
<dbReference type="AlphaFoldDB" id="A0A917V610"/>
<keyword evidence="2 7" id="KW-0813">Transport</keyword>
<dbReference type="PANTHER" id="PTHR30151:SF0">
    <property type="entry name" value="ABC TRANSPORTER PERMEASE PROTEIN MJ0413-RELATED"/>
    <property type="match status" value="1"/>
</dbReference>
<evidence type="ECO:0000256" key="1">
    <source>
        <dbReference type="ARBA" id="ARBA00004651"/>
    </source>
</evidence>
<evidence type="ECO:0000256" key="8">
    <source>
        <dbReference type="SAM" id="MobiDB-lite"/>
    </source>
</evidence>
<dbReference type="InterPro" id="IPR035906">
    <property type="entry name" value="MetI-like_sf"/>
</dbReference>